<evidence type="ECO:0000256" key="4">
    <source>
        <dbReference type="ARBA" id="ARBA00022989"/>
    </source>
</evidence>
<evidence type="ECO:0000256" key="10">
    <source>
        <dbReference type="SAM" id="Phobius"/>
    </source>
</evidence>
<sequence>MGFHITLFLRAAITTTTANHRHSTNNNRSLEGVSVAVIGAGGPLNPTTCVPCSWFLVSLAVADLLLLLLCVPLETVQYFLWAPHLTRPICKLSSYFELLSAVASVLNLTAVSLERYLVIVYPMRSRSFCTLSNCRRAIVLVWCISLVLSLPAGYAQDVYSMTYFNATHNVTVYHCATGGEHDLVFAVYRLIIVFLLPALFMSFFYARVIKALWVSTKTMSAMTRVYSSRFDSRSRYSISSHHSLASCSVTSGLVRSQSSPSVASGLAAFHSYCSVRRCVHRQRSGEEVKQARKQVIKMLILVIILFMACWGPKIVFFVFQKNGFSQESFKPLVYNMRICLGLLPFIHSCLNPIIYSFMSTNFGRMVRRTCARENCSTILNNLCLGAAKYRPRTEDHEVDNTPGVLMVAPPSEPLYLENGVGYDLANTSFLDLNGHTPSITTNTRPSVEEN</sequence>
<comment type="subcellular location">
    <subcellularLocation>
        <location evidence="1">Membrane</location>
        <topology evidence="1">Multi-pass membrane protein</topology>
    </subcellularLocation>
</comment>
<proteinExistence type="inferred from homology"/>
<gene>
    <name evidence="12" type="ORF">O3P69_017853</name>
</gene>
<dbReference type="EMBL" id="JARAKH010000030">
    <property type="protein sequence ID" value="KAK8386676.1"/>
    <property type="molecule type" value="Genomic_DNA"/>
</dbReference>
<keyword evidence="4 10" id="KW-1133">Transmembrane helix</keyword>
<evidence type="ECO:0000313" key="12">
    <source>
        <dbReference type="EMBL" id="KAK8386676.1"/>
    </source>
</evidence>
<dbReference type="AlphaFoldDB" id="A0AAW0TJ53"/>
<dbReference type="PROSITE" id="PS00237">
    <property type="entry name" value="G_PROTEIN_RECEP_F1_1"/>
    <property type="match status" value="1"/>
</dbReference>
<evidence type="ECO:0000256" key="3">
    <source>
        <dbReference type="ARBA" id="ARBA00022692"/>
    </source>
</evidence>
<dbReference type="PROSITE" id="PS50262">
    <property type="entry name" value="G_PROTEIN_RECEP_F1_2"/>
    <property type="match status" value="1"/>
</dbReference>
<dbReference type="InterPro" id="IPR000276">
    <property type="entry name" value="GPCR_Rhodpsn"/>
</dbReference>
<dbReference type="GO" id="GO:0005886">
    <property type="term" value="C:plasma membrane"/>
    <property type="evidence" value="ECO:0007669"/>
    <property type="project" value="TreeGrafter"/>
</dbReference>
<feature type="transmembrane region" description="Helical" evidence="10">
    <location>
        <begin position="54"/>
        <end position="75"/>
    </location>
</feature>
<evidence type="ECO:0000256" key="5">
    <source>
        <dbReference type="ARBA" id="ARBA00023040"/>
    </source>
</evidence>
<dbReference type="InterPro" id="IPR017452">
    <property type="entry name" value="GPCR_Rhodpsn_7TM"/>
</dbReference>
<evidence type="ECO:0000259" key="11">
    <source>
        <dbReference type="PROSITE" id="PS50262"/>
    </source>
</evidence>
<organism evidence="12 13">
    <name type="scientific">Scylla paramamosain</name>
    <name type="common">Mud crab</name>
    <dbReference type="NCBI Taxonomy" id="85552"/>
    <lineage>
        <taxon>Eukaryota</taxon>
        <taxon>Metazoa</taxon>
        <taxon>Ecdysozoa</taxon>
        <taxon>Arthropoda</taxon>
        <taxon>Crustacea</taxon>
        <taxon>Multicrustacea</taxon>
        <taxon>Malacostraca</taxon>
        <taxon>Eumalacostraca</taxon>
        <taxon>Eucarida</taxon>
        <taxon>Decapoda</taxon>
        <taxon>Pleocyemata</taxon>
        <taxon>Brachyura</taxon>
        <taxon>Eubrachyura</taxon>
        <taxon>Portunoidea</taxon>
        <taxon>Portunidae</taxon>
        <taxon>Portuninae</taxon>
        <taxon>Scylla</taxon>
    </lineage>
</organism>
<dbReference type="GO" id="GO:0004930">
    <property type="term" value="F:G protein-coupled receptor activity"/>
    <property type="evidence" value="ECO:0007669"/>
    <property type="project" value="UniProtKB-KW"/>
</dbReference>
<evidence type="ECO:0000256" key="2">
    <source>
        <dbReference type="ARBA" id="ARBA00010663"/>
    </source>
</evidence>
<dbReference type="Gene3D" id="1.20.1070.10">
    <property type="entry name" value="Rhodopsin 7-helix transmembrane proteins"/>
    <property type="match status" value="1"/>
</dbReference>
<dbReference type="SUPFAM" id="SSF81321">
    <property type="entry name" value="Family A G protein-coupled receptor-like"/>
    <property type="match status" value="1"/>
</dbReference>
<feature type="domain" description="G-protein coupled receptors family 1 profile" evidence="11">
    <location>
        <begin position="30"/>
        <end position="355"/>
    </location>
</feature>
<feature type="transmembrane region" description="Helical" evidence="10">
    <location>
        <begin position="332"/>
        <end position="358"/>
    </location>
</feature>
<reference evidence="12 13" key="1">
    <citation type="submission" date="2023-03" db="EMBL/GenBank/DDBJ databases">
        <title>High-quality genome of Scylla paramamosain provides insights in environmental adaptation.</title>
        <authorList>
            <person name="Zhang L."/>
        </authorList>
    </citation>
    <scope>NUCLEOTIDE SEQUENCE [LARGE SCALE GENOMIC DNA]</scope>
    <source>
        <strain evidence="12">LZ_2023a</strain>
        <tissue evidence="12">Muscle</tissue>
    </source>
</reference>
<feature type="transmembrane region" description="Helical" evidence="10">
    <location>
        <begin position="95"/>
        <end position="117"/>
    </location>
</feature>
<evidence type="ECO:0000256" key="6">
    <source>
        <dbReference type="ARBA" id="ARBA00023136"/>
    </source>
</evidence>
<keyword evidence="8 9" id="KW-0807">Transducer</keyword>
<dbReference type="PANTHER" id="PTHR24243:SF208">
    <property type="entry name" value="PYROKININ-1 RECEPTOR"/>
    <property type="match status" value="1"/>
</dbReference>
<comment type="similarity">
    <text evidence="2 9">Belongs to the G-protein coupled receptor 1 family.</text>
</comment>
<evidence type="ECO:0000256" key="9">
    <source>
        <dbReference type="RuleBase" id="RU000688"/>
    </source>
</evidence>
<feature type="transmembrane region" description="Helical" evidence="10">
    <location>
        <begin position="137"/>
        <end position="155"/>
    </location>
</feature>
<protein>
    <recommendedName>
        <fullName evidence="11">G-protein coupled receptors family 1 profile domain-containing protein</fullName>
    </recommendedName>
</protein>
<dbReference type="PRINTS" id="PR00237">
    <property type="entry name" value="GPCRRHODOPSN"/>
</dbReference>
<comment type="caution">
    <text evidence="12">The sequence shown here is derived from an EMBL/GenBank/DDBJ whole genome shotgun (WGS) entry which is preliminary data.</text>
</comment>
<dbReference type="Pfam" id="PF00001">
    <property type="entry name" value="7tm_1"/>
    <property type="match status" value="1"/>
</dbReference>
<keyword evidence="6 10" id="KW-0472">Membrane</keyword>
<evidence type="ECO:0000256" key="8">
    <source>
        <dbReference type="ARBA" id="ARBA00023224"/>
    </source>
</evidence>
<dbReference type="Proteomes" id="UP001487740">
    <property type="component" value="Unassembled WGS sequence"/>
</dbReference>
<accession>A0AAW0TJ53</accession>
<keyword evidence="5 9" id="KW-0297">G-protein coupled receptor</keyword>
<name>A0AAW0TJ53_SCYPA</name>
<evidence type="ECO:0000256" key="7">
    <source>
        <dbReference type="ARBA" id="ARBA00023170"/>
    </source>
</evidence>
<keyword evidence="7 9" id="KW-0675">Receptor</keyword>
<feature type="transmembrane region" description="Helical" evidence="10">
    <location>
        <begin position="186"/>
        <end position="206"/>
    </location>
</feature>
<evidence type="ECO:0000313" key="13">
    <source>
        <dbReference type="Proteomes" id="UP001487740"/>
    </source>
</evidence>
<dbReference type="PANTHER" id="PTHR24243">
    <property type="entry name" value="G-PROTEIN COUPLED RECEPTOR"/>
    <property type="match status" value="1"/>
</dbReference>
<keyword evidence="13" id="KW-1185">Reference proteome</keyword>
<evidence type="ECO:0000256" key="1">
    <source>
        <dbReference type="ARBA" id="ARBA00004141"/>
    </source>
</evidence>
<feature type="transmembrane region" description="Helical" evidence="10">
    <location>
        <begin position="299"/>
        <end position="320"/>
    </location>
</feature>
<keyword evidence="3 9" id="KW-0812">Transmembrane</keyword>